<dbReference type="PROSITE" id="PS51318">
    <property type="entry name" value="TAT"/>
    <property type="match status" value="1"/>
</dbReference>
<gene>
    <name evidence="2" type="ORF">SAOR_02220</name>
</gene>
<sequence>MSMRRSFRTGLVLAAVGTLLAGCDSAPEPDALFPLAAGLEWQYRVTTRPHGEDPRDSRLTMSNVERGYFAGEEDILIRRNQHGTRYYIAEREDGLYRVAVKSVAQTVPIMDQPPVRILPRPVETGQRWRAPAHTYLLGRARTFISDHAPGNTIDLDYHIEATDAEIEVPAGRYSDCVLAVGRASFHLDAETGFAASDVPIEQREWYCPGVGLTRLSRDERLTSGDRTITGGRIEIVLTGAPG</sequence>
<organism evidence="2 3">
    <name type="scientific">Salinisphaera orenii MK-B5</name>
    <dbReference type="NCBI Taxonomy" id="856730"/>
    <lineage>
        <taxon>Bacteria</taxon>
        <taxon>Pseudomonadati</taxon>
        <taxon>Pseudomonadota</taxon>
        <taxon>Gammaproteobacteria</taxon>
        <taxon>Salinisphaerales</taxon>
        <taxon>Salinisphaeraceae</taxon>
        <taxon>Salinisphaera</taxon>
    </lineage>
</organism>
<name>A0A423PWI0_9GAMM</name>
<protein>
    <submittedName>
        <fullName evidence="2">Uncharacterized protein</fullName>
    </submittedName>
</protein>
<dbReference type="Gene3D" id="2.40.360.20">
    <property type="match status" value="1"/>
</dbReference>
<reference evidence="2 3" key="1">
    <citation type="submission" date="2013-10" db="EMBL/GenBank/DDBJ databases">
        <title>Salinisphaera orenii MK-B5 Genome Sequencing.</title>
        <authorList>
            <person name="Lai Q."/>
            <person name="Li C."/>
            <person name="Shao Z."/>
        </authorList>
    </citation>
    <scope>NUCLEOTIDE SEQUENCE [LARGE SCALE GENOMIC DNA]</scope>
    <source>
        <strain evidence="2 3">MK-B5</strain>
    </source>
</reference>
<accession>A0A423PWI0</accession>
<keyword evidence="1" id="KW-0732">Signal</keyword>
<proteinExistence type="predicted"/>
<dbReference type="PROSITE" id="PS51257">
    <property type="entry name" value="PROKAR_LIPOPROTEIN"/>
    <property type="match status" value="1"/>
</dbReference>
<dbReference type="InterPro" id="IPR006311">
    <property type="entry name" value="TAT_signal"/>
</dbReference>
<keyword evidence="3" id="KW-1185">Reference proteome</keyword>
<evidence type="ECO:0000313" key="3">
    <source>
        <dbReference type="Proteomes" id="UP000283993"/>
    </source>
</evidence>
<dbReference type="Proteomes" id="UP000283993">
    <property type="component" value="Unassembled WGS sequence"/>
</dbReference>
<feature type="chain" id="PRO_5019253956" evidence="1">
    <location>
        <begin position="22"/>
        <end position="242"/>
    </location>
</feature>
<dbReference type="AlphaFoldDB" id="A0A423PWI0"/>
<evidence type="ECO:0000256" key="1">
    <source>
        <dbReference type="SAM" id="SignalP"/>
    </source>
</evidence>
<evidence type="ECO:0000313" key="2">
    <source>
        <dbReference type="EMBL" id="ROO29966.1"/>
    </source>
</evidence>
<dbReference type="EMBL" id="AYKH01000002">
    <property type="protein sequence ID" value="ROO29966.1"/>
    <property type="molecule type" value="Genomic_DNA"/>
</dbReference>
<feature type="signal peptide" evidence="1">
    <location>
        <begin position="1"/>
        <end position="21"/>
    </location>
</feature>
<comment type="caution">
    <text evidence="2">The sequence shown here is derived from an EMBL/GenBank/DDBJ whole genome shotgun (WGS) entry which is preliminary data.</text>
</comment>